<dbReference type="RefSeq" id="XP_062764698.1">
    <property type="nucleotide sequence ID" value="XM_062906016.1"/>
</dbReference>
<keyword evidence="2" id="KW-1185">Reference proteome</keyword>
<reference evidence="1 2" key="1">
    <citation type="journal article" date="2023" name="bioRxiv">
        <title>High-quality genome assemblies of four members of thePodospora anserinaspecies complex.</title>
        <authorList>
            <person name="Ament-Velasquez S.L."/>
            <person name="Vogan A.A."/>
            <person name="Wallerman O."/>
            <person name="Hartmann F."/>
            <person name="Gautier V."/>
            <person name="Silar P."/>
            <person name="Giraud T."/>
            <person name="Johannesson H."/>
        </authorList>
    </citation>
    <scope>NUCLEOTIDE SEQUENCE [LARGE SCALE GENOMIC DNA]</scope>
    <source>
        <strain evidence="1 2">CBS 411.78</strain>
    </source>
</reference>
<dbReference type="GeneID" id="87926147"/>
<comment type="caution">
    <text evidence="1">The sequence shown here is derived from an EMBL/GenBank/DDBJ whole genome shotgun (WGS) entry which is preliminary data.</text>
</comment>
<dbReference type="EMBL" id="JAFFHB010000006">
    <property type="protein sequence ID" value="KAK4664732.1"/>
    <property type="molecule type" value="Genomic_DNA"/>
</dbReference>
<accession>A0ABR0HA26</accession>
<evidence type="ECO:0000313" key="2">
    <source>
        <dbReference type="Proteomes" id="UP001326199"/>
    </source>
</evidence>
<evidence type="ECO:0000313" key="1">
    <source>
        <dbReference type="EMBL" id="KAK4664732.1"/>
    </source>
</evidence>
<gene>
    <name evidence="1" type="ORF">QC763_0073770</name>
</gene>
<proteinExistence type="predicted"/>
<sequence>MAPNRLDVIFKGKEGMKHAAVKPRPRAIVVLAKRLVVIPARRRFSHHQQWGVKYARTDLGVNKDLTICMEPGGGNH</sequence>
<name>A0ABR0HA26_9PEZI</name>
<protein>
    <submittedName>
        <fullName evidence="1">Uncharacterized protein</fullName>
    </submittedName>
</protein>
<dbReference type="Proteomes" id="UP001326199">
    <property type="component" value="Unassembled WGS sequence"/>
</dbReference>
<organism evidence="1 2">
    <name type="scientific">Podospora pseudopauciseta</name>
    <dbReference type="NCBI Taxonomy" id="2093780"/>
    <lineage>
        <taxon>Eukaryota</taxon>
        <taxon>Fungi</taxon>
        <taxon>Dikarya</taxon>
        <taxon>Ascomycota</taxon>
        <taxon>Pezizomycotina</taxon>
        <taxon>Sordariomycetes</taxon>
        <taxon>Sordariomycetidae</taxon>
        <taxon>Sordariales</taxon>
        <taxon>Podosporaceae</taxon>
        <taxon>Podospora</taxon>
    </lineage>
</organism>